<evidence type="ECO:0000256" key="1">
    <source>
        <dbReference type="ARBA" id="ARBA00009356"/>
    </source>
</evidence>
<keyword evidence="7" id="KW-0699">rRNA-binding</keyword>
<dbReference type="InterPro" id="IPR000702">
    <property type="entry name" value="Ribosomal_uL6-like"/>
</dbReference>
<keyword evidence="3 6" id="KW-0687">Ribonucleoprotein</keyword>
<keyword evidence="7" id="KW-0694">RNA-binding</keyword>
<dbReference type="GO" id="GO:0002181">
    <property type="term" value="P:cytoplasmic translation"/>
    <property type="evidence" value="ECO:0007669"/>
    <property type="project" value="TreeGrafter"/>
</dbReference>
<evidence type="ECO:0000256" key="4">
    <source>
        <dbReference type="ARBA" id="ARBA00035454"/>
    </source>
</evidence>
<evidence type="ECO:0000259" key="8">
    <source>
        <dbReference type="Pfam" id="PF00347"/>
    </source>
</evidence>
<dbReference type="AlphaFoldDB" id="A0A2C9DY42"/>
<evidence type="ECO:0000256" key="6">
    <source>
        <dbReference type="RuleBase" id="RU003869"/>
    </source>
</evidence>
<dbReference type="KEGG" id="upa:UPA3_0254"/>
<dbReference type="Pfam" id="PF00347">
    <property type="entry name" value="Ribosomal_L6"/>
    <property type="match status" value="2"/>
</dbReference>
<keyword evidence="2 6" id="KW-0689">Ribosomal protein</keyword>
<dbReference type="PROSITE" id="PS00525">
    <property type="entry name" value="RIBOSOMAL_L6_1"/>
    <property type="match status" value="1"/>
</dbReference>
<protein>
    <recommendedName>
        <fullName evidence="4 5">50S ribosomal protein L6</fullName>
    </recommendedName>
</protein>
<comment type="function">
    <text evidence="7">This protein binds to the 23S rRNA, and is important in its secondary structure. It is located near the subunit interface in the base of the L7/L12 stalk, and near the tRNA binding site of the peptidyltransferase center.</text>
</comment>
<dbReference type="PRINTS" id="PR00059">
    <property type="entry name" value="RIBOSOMALL6"/>
</dbReference>
<comment type="similarity">
    <text evidence="1 6">Belongs to the universal ribosomal protein uL6 family.</text>
</comment>
<dbReference type="PANTHER" id="PTHR11655">
    <property type="entry name" value="60S/50S RIBOSOMAL PROTEIN L6/L9"/>
    <property type="match status" value="1"/>
</dbReference>
<evidence type="ECO:0000313" key="9">
    <source>
        <dbReference type="EMBL" id="ACA32777.1"/>
    </source>
</evidence>
<dbReference type="Gene3D" id="3.90.930.12">
    <property type="entry name" value="Ribosomal protein L6, alpha-beta domain"/>
    <property type="match status" value="2"/>
</dbReference>
<gene>
    <name evidence="9" type="ordered locus">UPA3_0254</name>
</gene>
<accession>A0A2C9DY42</accession>
<dbReference type="SUPFAM" id="SSF56053">
    <property type="entry name" value="Ribosomal protein L6"/>
    <property type="match status" value="2"/>
</dbReference>
<sequence length="182" mass="19480">MSRIGNRKLTIPANVNVSVESGKVHIVSQTAKLSVDFPVNLISVDVVDNTVKVSRANDEKQTKMFHGTVNANIANALVGVTTGWKKELEVKGVGFRAKVEGSKLNLGLGFSHPLLIQIPTGLKVETPSATEISINGADKAAVGAFAAVVRAYRKPEPYKGKGVMYKGERIVRKAGKTADKKK</sequence>
<name>A0A2C9DY42_UREP2</name>
<dbReference type="GO" id="GO:0019843">
    <property type="term" value="F:rRNA binding"/>
    <property type="evidence" value="ECO:0007669"/>
    <property type="project" value="UniProtKB-UniRule"/>
</dbReference>
<dbReference type="InterPro" id="IPR002358">
    <property type="entry name" value="Ribosomal_uL6_CS"/>
</dbReference>
<proteinExistence type="inferred from homology"/>
<evidence type="ECO:0000256" key="3">
    <source>
        <dbReference type="ARBA" id="ARBA00023274"/>
    </source>
</evidence>
<dbReference type="NCBIfam" id="TIGR03654">
    <property type="entry name" value="L6_bact"/>
    <property type="match status" value="1"/>
</dbReference>
<dbReference type="GO" id="GO:0022625">
    <property type="term" value="C:cytosolic large ribosomal subunit"/>
    <property type="evidence" value="ECO:0007669"/>
    <property type="project" value="UniProtKB-UniRule"/>
</dbReference>
<dbReference type="GO" id="GO:0003735">
    <property type="term" value="F:structural constituent of ribosome"/>
    <property type="evidence" value="ECO:0007669"/>
    <property type="project" value="UniProtKB-UniRule"/>
</dbReference>
<evidence type="ECO:0000256" key="7">
    <source>
        <dbReference type="RuleBase" id="RU003870"/>
    </source>
</evidence>
<dbReference type="HOGENOM" id="CLU_065464_1_2_14"/>
<dbReference type="EMBL" id="CP000942">
    <property type="protein sequence ID" value="ACA32777.1"/>
    <property type="molecule type" value="Genomic_DNA"/>
</dbReference>
<dbReference type="PIRSF" id="PIRSF002162">
    <property type="entry name" value="Ribosomal_L6"/>
    <property type="match status" value="1"/>
</dbReference>
<evidence type="ECO:0000256" key="2">
    <source>
        <dbReference type="ARBA" id="ARBA00022980"/>
    </source>
</evidence>
<feature type="domain" description="Large ribosomal subunit protein uL6 alpha-beta" evidence="8">
    <location>
        <begin position="92"/>
        <end position="165"/>
    </location>
</feature>
<dbReference type="InterPro" id="IPR019906">
    <property type="entry name" value="Ribosomal_uL6_bac-type"/>
</dbReference>
<feature type="domain" description="Large ribosomal subunit protein uL6 alpha-beta" evidence="8">
    <location>
        <begin position="11"/>
        <end position="83"/>
    </location>
</feature>
<dbReference type="InterPro" id="IPR036789">
    <property type="entry name" value="Ribosomal_uL6-like_a/b-dom_sf"/>
</dbReference>
<organism evidence="9 10">
    <name type="scientific">Ureaplasma parvum serovar 3 (strain ATCC 27815 / 27 / NCTC 11736)</name>
    <dbReference type="NCBI Taxonomy" id="505682"/>
    <lineage>
        <taxon>Bacteria</taxon>
        <taxon>Bacillati</taxon>
        <taxon>Mycoplasmatota</taxon>
        <taxon>Mycoplasmoidales</taxon>
        <taxon>Mycoplasmoidaceae</taxon>
        <taxon>Ureaplasma</taxon>
    </lineage>
</organism>
<dbReference type="FunFam" id="3.90.930.12:FF:000001">
    <property type="entry name" value="50S ribosomal protein L6"/>
    <property type="match status" value="1"/>
</dbReference>
<evidence type="ECO:0000313" key="10">
    <source>
        <dbReference type="Proteomes" id="UP000002162"/>
    </source>
</evidence>
<dbReference type="InterPro" id="IPR020040">
    <property type="entry name" value="Ribosomal_uL6_a/b-dom"/>
</dbReference>
<dbReference type="Proteomes" id="UP000002162">
    <property type="component" value="Chromosome"/>
</dbReference>
<dbReference type="GeneID" id="29672613"/>
<dbReference type="PANTHER" id="PTHR11655:SF14">
    <property type="entry name" value="LARGE RIBOSOMAL SUBUNIT PROTEIN UL6M"/>
    <property type="match status" value="1"/>
</dbReference>
<dbReference type="RefSeq" id="WP_006688947.1">
    <property type="nucleotide sequence ID" value="NC_010503.1"/>
</dbReference>
<evidence type="ECO:0000256" key="5">
    <source>
        <dbReference type="NCBIfam" id="TIGR03654"/>
    </source>
</evidence>
<reference evidence="9 10" key="1">
    <citation type="submission" date="2008-02" db="EMBL/GenBank/DDBJ databases">
        <title>Genome sequence of Ureaplasma parvum serovar 3.</title>
        <authorList>
            <person name="Methe B.A."/>
            <person name="Glass J."/>
            <person name="Waites K."/>
            <person name="Shrivastava S."/>
        </authorList>
    </citation>
    <scope>NUCLEOTIDE SEQUENCE [LARGE SCALE GENOMIC DNA]</scope>
    <source>
        <strain evidence="10">ATCC 27815 / 27 / NCTC 11736</strain>
    </source>
</reference>